<evidence type="ECO:0000256" key="1">
    <source>
        <dbReference type="SAM" id="Phobius"/>
    </source>
</evidence>
<keyword evidence="1" id="KW-0812">Transmembrane</keyword>
<keyword evidence="5" id="KW-1185">Reference proteome</keyword>
<protein>
    <submittedName>
        <fullName evidence="4">Uncharacterized protein</fullName>
    </submittedName>
</protein>
<evidence type="ECO:0000313" key="4">
    <source>
        <dbReference type="EMBL" id="KZL90302.1"/>
    </source>
</evidence>
<dbReference type="AlphaFoldDB" id="A0A161YIU1"/>
<dbReference type="RefSeq" id="WP_066626452.1">
    <property type="nucleotide sequence ID" value="NZ_FQXL01000008.1"/>
</dbReference>
<dbReference type="Gene3D" id="2.60.40.4250">
    <property type="match status" value="1"/>
</dbReference>
<evidence type="ECO:0000313" key="5">
    <source>
        <dbReference type="Proteomes" id="UP000076603"/>
    </source>
</evidence>
<feature type="domain" description="DUF5301" evidence="3">
    <location>
        <begin position="263"/>
        <end position="313"/>
    </location>
</feature>
<evidence type="ECO:0000259" key="2">
    <source>
        <dbReference type="Pfam" id="PF16107"/>
    </source>
</evidence>
<proteinExistence type="predicted"/>
<comment type="caution">
    <text evidence="4">The sequence shown here is derived from an EMBL/GenBank/DDBJ whole genome shotgun (WGS) entry which is preliminary data.</text>
</comment>
<dbReference type="PATRIC" id="fig|1121326.3.peg.4126"/>
<sequence length="490" mass="56532">MELFSKDLFVYIVNMSITSSYVILFILAIRMFLKKAPKTFSYIKKNYSTSLLSLAASKKMIKIRPIAFGETNTKTRIKNVLNYKKPVFWVVLASTITVEGVSIALMTNPINISTDEKDFANKIYEYRTPYVENNSKVVNIAKELPVPEALNFTKVQLFTDKEPYSLHITYQTTKKIQRSFLETGNQSTFDQNAAIMFALIGNVDQINFILSDGNNEQLLQRTRAWTNNTMAKDLWKSSDTAQGFTTLYNEIMSKFITYDSLYPLLNSGKKTNIQSVNDVPPVSSYEKVDTNDEVYYIYTKGRKYYVEKPYQFVSEITEEIYGKIHWLLVSLNRYEDIKQELSLDAKKYSVQKTLGDSCILDSDSVINSRAEIADKFIADTKKGNKSSLKIVHPRTDGYTIITKVIYDGKNYYGVAYYSKNSLTGKDNYYYQFKYKYLKIFDLSGYKFVYLLEDNNLTFGDIDKSLMSQYTKNVQKSNAGIDFYSLCTFNR</sequence>
<dbReference type="EMBL" id="LWAE01000005">
    <property type="protein sequence ID" value="KZL90302.1"/>
    <property type="molecule type" value="Genomic_DNA"/>
</dbReference>
<feature type="domain" description="DUF4825" evidence="2">
    <location>
        <begin position="123"/>
        <end position="214"/>
    </location>
</feature>
<reference evidence="4 5" key="1">
    <citation type="submission" date="2016-04" db="EMBL/GenBank/DDBJ databases">
        <title>Genome sequence of Clostridium magnum DSM 2767.</title>
        <authorList>
            <person name="Poehlein A."/>
            <person name="Uhlig R."/>
            <person name="Fischer R."/>
            <person name="Bahl H."/>
            <person name="Daniel R."/>
        </authorList>
    </citation>
    <scope>NUCLEOTIDE SEQUENCE [LARGE SCALE GENOMIC DNA]</scope>
    <source>
        <strain evidence="4 5">DSM 2767</strain>
    </source>
</reference>
<feature type="transmembrane region" description="Helical" evidence="1">
    <location>
        <begin position="12"/>
        <end position="33"/>
    </location>
</feature>
<name>A0A161YIU1_9CLOT</name>
<dbReference type="Proteomes" id="UP000076603">
    <property type="component" value="Unassembled WGS sequence"/>
</dbReference>
<dbReference type="InterPro" id="IPR032250">
    <property type="entry name" value="DUF4825"/>
</dbReference>
<dbReference type="Pfam" id="PF16107">
    <property type="entry name" value="DUF4825"/>
    <property type="match status" value="1"/>
</dbReference>
<feature type="transmembrane region" description="Helical" evidence="1">
    <location>
        <begin position="86"/>
        <end position="106"/>
    </location>
</feature>
<keyword evidence="1" id="KW-1133">Transmembrane helix</keyword>
<evidence type="ECO:0000259" key="3">
    <source>
        <dbReference type="Pfam" id="PF17225"/>
    </source>
</evidence>
<accession>A0A161YIU1</accession>
<dbReference type="InterPro" id="IPR033782">
    <property type="entry name" value="DUF5301"/>
</dbReference>
<dbReference type="OrthoDB" id="9804799at2"/>
<organism evidence="4 5">
    <name type="scientific">Clostridium magnum DSM 2767</name>
    <dbReference type="NCBI Taxonomy" id="1121326"/>
    <lineage>
        <taxon>Bacteria</taxon>
        <taxon>Bacillati</taxon>
        <taxon>Bacillota</taxon>
        <taxon>Clostridia</taxon>
        <taxon>Eubacteriales</taxon>
        <taxon>Clostridiaceae</taxon>
        <taxon>Clostridium</taxon>
    </lineage>
</organism>
<keyword evidence="1" id="KW-0472">Membrane</keyword>
<dbReference type="Pfam" id="PF17225">
    <property type="entry name" value="DUF5301"/>
    <property type="match status" value="1"/>
</dbReference>
<gene>
    <name evidence="4" type="ORF">CLMAG_40730</name>
</gene>
<dbReference type="STRING" id="1121326.CLMAG_40730"/>